<dbReference type="InterPro" id="IPR002656">
    <property type="entry name" value="Acyl_transf_3_dom"/>
</dbReference>
<feature type="transmembrane region" description="Helical" evidence="1">
    <location>
        <begin position="384"/>
        <end position="406"/>
    </location>
</feature>
<dbReference type="Pfam" id="PF01757">
    <property type="entry name" value="Acyl_transf_3"/>
    <property type="match status" value="1"/>
</dbReference>
<accession>A0A560I4G6</accession>
<dbReference type="Proteomes" id="UP000315914">
    <property type="component" value="Unassembled WGS sequence"/>
</dbReference>
<keyword evidence="3" id="KW-0808">Transferase</keyword>
<dbReference type="GO" id="GO:0016747">
    <property type="term" value="F:acyltransferase activity, transferring groups other than amino-acyl groups"/>
    <property type="evidence" value="ECO:0007669"/>
    <property type="project" value="InterPro"/>
</dbReference>
<evidence type="ECO:0000313" key="3">
    <source>
        <dbReference type="EMBL" id="TWB78286.1"/>
    </source>
</evidence>
<feature type="transmembrane region" description="Helical" evidence="1">
    <location>
        <begin position="323"/>
        <end position="343"/>
    </location>
</feature>
<keyword evidence="1" id="KW-1133">Transmembrane helix</keyword>
<feature type="domain" description="Acyltransferase 3" evidence="2">
    <location>
        <begin position="46"/>
        <end position="403"/>
    </location>
</feature>
<feature type="transmembrane region" description="Helical" evidence="1">
    <location>
        <begin position="91"/>
        <end position="110"/>
    </location>
</feature>
<dbReference type="AlphaFoldDB" id="A0A560I4G6"/>
<sequence length="416" mass="46652">MLNPVPGGTVRPRDRSAIGATMTTMSHTATIGPEAHAAPKAKARNLSLDRARTFLTLVVLLHHAVIPYTHFGHTDPTSWAGFDVIVLATDSFFMAMFFFLSGLFTWPGIARKAPSVFLRDRLLRLGLPFVVAAFTVIPLAYYAIALRHDPALSFASFWWKTVTVGPWPSGPIWFVWVLLAFDLTASLLYRVSAHLVDPGNRISLRGFEQPTVFWLVLAAVSVIVYLPALVYFGTNKWFEFGPFSVQASRILLYFAYFFIGASVGAANFDRGILSPEGQLPKSRWQWVIITLIPYCLMWCMIYVKREILGNPDHLPHWYHVFYGTFFVLFSASILLAILAFFLHSKAPGPNLLDRMQADAYGMFLVHYPIALWIQYALYDYSWPAIVKAAIGFVLTVILSWGLTAALRKIPGASHVL</sequence>
<dbReference type="InterPro" id="IPR050623">
    <property type="entry name" value="Glucan_succinyl_AcylTrfase"/>
</dbReference>
<feature type="transmembrane region" description="Helical" evidence="1">
    <location>
        <begin position="359"/>
        <end position="378"/>
    </location>
</feature>
<name>A0A560I4G6_9BRAD</name>
<dbReference type="EMBL" id="VITW01000003">
    <property type="protein sequence ID" value="TWB78286.1"/>
    <property type="molecule type" value="Genomic_DNA"/>
</dbReference>
<evidence type="ECO:0000313" key="4">
    <source>
        <dbReference type="Proteomes" id="UP000315914"/>
    </source>
</evidence>
<reference evidence="3 4" key="1">
    <citation type="submission" date="2019-06" db="EMBL/GenBank/DDBJ databases">
        <title>Genomic Encyclopedia of Type Strains, Phase IV (KMG-V): Genome sequencing to study the core and pangenomes of soil and plant-associated prokaryotes.</title>
        <authorList>
            <person name="Whitman W."/>
        </authorList>
    </citation>
    <scope>NUCLEOTIDE SEQUENCE [LARGE SCALE GENOMIC DNA]</scope>
    <source>
        <strain evidence="3 4">BR 10556</strain>
    </source>
</reference>
<dbReference type="PANTHER" id="PTHR36927">
    <property type="entry name" value="BLR4337 PROTEIN"/>
    <property type="match status" value="1"/>
</dbReference>
<gene>
    <name evidence="3" type="ORF">FBZ95_103120</name>
</gene>
<dbReference type="STRING" id="1399419.A5906_16790"/>
<feature type="transmembrane region" description="Helical" evidence="1">
    <location>
        <begin position="122"/>
        <end position="144"/>
    </location>
</feature>
<evidence type="ECO:0000256" key="1">
    <source>
        <dbReference type="SAM" id="Phobius"/>
    </source>
</evidence>
<feature type="transmembrane region" description="Helical" evidence="1">
    <location>
        <begin position="284"/>
        <end position="303"/>
    </location>
</feature>
<organism evidence="3 4">
    <name type="scientific">Bradyrhizobium sacchari</name>
    <dbReference type="NCBI Taxonomy" id="1399419"/>
    <lineage>
        <taxon>Bacteria</taxon>
        <taxon>Pseudomonadati</taxon>
        <taxon>Pseudomonadota</taxon>
        <taxon>Alphaproteobacteria</taxon>
        <taxon>Hyphomicrobiales</taxon>
        <taxon>Nitrobacteraceae</taxon>
        <taxon>Bradyrhizobium</taxon>
    </lineage>
</organism>
<feature type="transmembrane region" description="Helical" evidence="1">
    <location>
        <begin position="212"/>
        <end position="233"/>
    </location>
</feature>
<feature type="transmembrane region" description="Helical" evidence="1">
    <location>
        <begin position="172"/>
        <end position="191"/>
    </location>
</feature>
<keyword evidence="1" id="KW-0472">Membrane</keyword>
<evidence type="ECO:0000259" key="2">
    <source>
        <dbReference type="Pfam" id="PF01757"/>
    </source>
</evidence>
<keyword evidence="3" id="KW-0012">Acyltransferase</keyword>
<comment type="caution">
    <text evidence="3">The sequence shown here is derived from an EMBL/GenBank/DDBJ whole genome shotgun (WGS) entry which is preliminary data.</text>
</comment>
<feature type="transmembrane region" description="Helical" evidence="1">
    <location>
        <begin position="253"/>
        <end position="272"/>
    </location>
</feature>
<proteinExistence type="predicted"/>
<keyword evidence="1" id="KW-0812">Transmembrane</keyword>
<feature type="transmembrane region" description="Helical" evidence="1">
    <location>
        <begin position="54"/>
        <end position="71"/>
    </location>
</feature>
<keyword evidence="4" id="KW-1185">Reference proteome</keyword>
<dbReference type="PANTHER" id="PTHR36927:SF4">
    <property type="entry name" value="BLR5718 PROTEIN"/>
    <property type="match status" value="1"/>
</dbReference>
<protein>
    <submittedName>
        <fullName evidence="3">Acyltransferase-like protein</fullName>
    </submittedName>
</protein>